<keyword evidence="1" id="KW-0812">Transmembrane</keyword>
<dbReference type="RefSeq" id="WP_380835566.1">
    <property type="nucleotide sequence ID" value="NZ_JBHSFP010000001.1"/>
</dbReference>
<keyword evidence="1" id="KW-1133">Transmembrane helix</keyword>
<keyword evidence="1" id="KW-0472">Membrane</keyword>
<gene>
    <name evidence="2" type="ORF">ACFO60_00420</name>
</gene>
<feature type="transmembrane region" description="Helical" evidence="1">
    <location>
        <begin position="108"/>
        <end position="127"/>
    </location>
</feature>
<protein>
    <recommendedName>
        <fullName evidence="4">DUF2178 domain-containing protein</fullName>
    </recommendedName>
</protein>
<accession>A0ABV9C7Y8</accession>
<evidence type="ECO:0008006" key="4">
    <source>
        <dbReference type="Google" id="ProtNLM"/>
    </source>
</evidence>
<dbReference type="EMBL" id="JBHSFP010000001">
    <property type="protein sequence ID" value="MFC4529209.1"/>
    <property type="molecule type" value="Genomic_DNA"/>
</dbReference>
<reference evidence="3" key="1">
    <citation type="journal article" date="2019" name="Int. J. Syst. Evol. Microbiol.">
        <title>The Global Catalogue of Microorganisms (GCM) 10K type strain sequencing project: providing services to taxonomists for standard genome sequencing and annotation.</title>
        <authorList>
            <consortium name="The Broad Institute Genomics Platform"/>
            <consortium name="The Broad Institute Genome Sequencing Center for Infectious Disease"/>
            <person name="Wu L."/>
            <person name="Ma J."/>
        </authorList>
    </citation>
    <scope>NUCLEOTIDE SEQUENCE [LARGE SCALE GENOMIC DNA]</scope>
    <source>
        <strain evidence="3">CGMCC 4.7132</strain>
    </source>
</reference>
<feature type="transmembrane region" description="Helical" evidence="1">
    <location>
        <begin position="139"/>
        <end position="160"/>
    </location>
</feature>
<organism evidence="2 3">
    <name type="scientific">Sphaerisporangium dianthi</name>
    <dbReference type="NCBI Taxonomy" id="1436120"/>
    <lineage>
        <taxon>Bacteria</taxon>
        <taxon>Bacillati</taxon>
        <taxon>Actinomycetota</taxon>
        <taxon>Actinomycetes</taxon>
        <taxon>Streptosporangiales</taxon>
        <taxon>Streptosporangiaceae</taxon>
        <taxon>Sphaerisporangium</taxon>
    </lineage>
</organism>
<comment type="caution">
    <text evidence="2">The sequence shown here is derived from an EMBL/GenBank/DDBJ whole genome shotgun (WGS) entry which is preliminary data.</text>
</comment>
<evidence type="ECO:0000256" key="1">
    <source>
        <dbReference type="SAM" id="Phobius"/>
    </source>
</evidence>
<evidence type="ECO:0000313" key="3">
    <source>
        <dbReference type="Proteomes" id="UP001596004"/>
    </source>
</evidence>
<proteinExistence type="predicted"/>
<name>A0ABV9C7Y8_9ACTN</name>
<feature type="transmembrane region" description="Helical" evidence="1">
    <location>
        <begin position="30"/>
        <end position="52"/>
    </location>
</feature>
<sequence length="187" mass="20563">MSRLNETRINEARRGIPFFWYGTRRGRRTAVALGAVAVGTLYVDAVLCWFTAPSDTAMWTTFGLTALGLVVYAWAFAVLLVASGGAVGLTEDKLDERQLAERQRVRALAHRGTGWMLWLSTILVFNLPVNDDHMVRLPALALSVFVFGLFTTHLILPHLIAGWRLPDPMPEEDDELTAAPSGNGTPA</sequence>
<dbReference type="Proteomes" id="UP001596004">
    <property type="component" value="Unassembled WGS sequence"/>
</dbReference>
<evidence type="ECO:0000313" key="2">
    <source>
        <dbReference type="EMBL" id="MFC4529209.1"/>
    </source>
</evidence>
<keyword evidence="3" id="KW-1185">Reference proteome</keyword>
<feature type="transmembrane region" description="Helical" evidence="1">
    <location>
        <begin position="64"/>
        <end position="87"/>
    </location>
</feature>